<dbReference type="EMBL" id="CP144052">
    <property type="protein sequence ID" value="WWD16545.1"/>
    <property type="molecule type" value="Genomic_DNA"/>
</dbReference>
<dbReference type="GO" id="GO:0004553">
    <property type="term" value="F:hydrolase activity, hydrolyzing O-glycosyl compounds"/>
    <property type="evidence" value="ECO:0007669"/>
    <property type="project" value="InterPro"/>
</dbReference>
<proteinExistence type="inferred from homology"/>
<evidence type="ECO:0000259" key="3">
    <source>
        <dbReference type="Pfam" id="PF01055"/>
    </source>
</evidence>
<dbReference type="InterPro" id="IPR048395">
    <property type="entry name" value="Glyco_hydro_31_C"/>
</dbReference>
<evidence type="ECO:0000256" key="2">
    <source>
        <dbReference type="RuleBase" id="RU361185"/>
    </source>
</evidence>
<evidence type="ECO:0000313" key="6">
    <source>
        <dbReference type="EMBL" id="WWD16545.1"/>
    </source>
</evidence>
<dbReference type="OrthoDB" id="1334205at2759"/>
<dbReference type="GO" id="GO:0005975">
    <property type="term" value="P:carbohydrate metabolic process"/>
    <property type="evidence" value="ECO:0007669"/>
    <property type="project" value="InterPro"/>
</dbReference>
<gene>
    <name evidence="6" type="ORF">CI109_100972</name>
</gene>
<feature type="domain" description="Glycosyl hydrolase family 31 C-terminal" evidence="5">
    <location>
        <begin position="674"/>
        <end position="744"/>
    </location>
</feature>
<dbReference type="Pfam" id="PF01055">
    <property type="entry name" value="Glyco_hydro_31_2nd"/>
    <property type="match status" value="1"/>
</dbReference>
<dbReference type="Pfam" id="PF21365">
    <property type="entry name" value="Glyco_hydro_31_3rd"/>
    <property type="match status" value="1"/>
</dbReference>
<dbReference type="Proteomes" id="UP000322225">
    <property type="component" value="Chromosome 2"/>
</dbReference>
<feature type="domain" description="Glycoside hydrolase family 31 TIM barrel" evidence="3">
    <location>
        <begin position="308"/>
        <end position="636"/>
    </location>
</feature>
<dbReference type="InterPro" id="IPR025887">
    <property type="entry name" value="Glyco_hydro_31_N_dom"/>
</dbReference>
<evidence type="ECO:0000313" key="7">
    <source>
        <dbReference type="Proteomes" id="UP000322225"/>
    </source>
</evidence>
<reference evidence="6" key="2">
    <citation type="submission" date="2024-01" db="EMBL/GenBank/DDBJ databases">
        <title>Comparative genomics of Cryptococcus and Kwoniella reveals pathogenesis evolution and contrasting modes of karyotype evolution via chromosome fusion or intercentromeric recombination.</title>
        <authorList>
            <person name="Coelho M.A."/>
            <person name="David-Palma M."/>
            <person name="Shea T."/>
            <person name="Bowers K."/>
            <person name="McGinley-Smith S."/>
            <person name="Mohammad A.W."/>
            <person name="Gnirke A."/>
            <person name="Yurkov A.M."/>
            <person name="Nowrousian M."/>
            <person name="Sun S."/>
            <person name="Cuomo C.A."/>
            <person name="Heitman J."/>
        </authorList>
    </citation>
    <scope>NUCLEOTIDE SEQUENCE</scope>
    <source>
        <strain evidence="6">CBS 12478</strain>
    </source>
</reference>
<dbReference type="InterPro" id="IPR017853">
    <property type="entry name" value="GH"/>
</dbReference>
<evidence type="ECO:0000259" key="4">
    <source>
        <dbReference type="Pfam" id="PF13802"/>
    </source>
</evidence>
<accession>A0A5M6C4D5</accession>
<keyword evidence="2" id="KW-0326">Glycosidase</keyword>
<comment type="similarity">
    <text evidence="1 2">Belongs to the glycosyl hydrolase 31 family.</text>
</comment>
<protein>
    <submittedName>
        <fullName evidence="6">Uncharacterized protein</fullName>
    </submittedName>
</protein>
<evidence type="ECO:0000259" key="5">
    <source>
        <dbReference type="Pfam" id="PF21365"/>
    </source>
</evidence>
<dbReference type="GO" id="GO:0030246">
    <property type="term" value="F:carbohydrate binding"/>
    <property type="evidence" value="ECO:0007669"/>
    <property type="project" value="InterPro"/>
</dbReference>
<dbReference type="PANTHER" id="PTHR22762">
    <property type="entry name" value="ALPHA-GLUCOSIDASE"/>
    <property type="match status" value="1"/>
</dbReference>
<dbReference type="RefSeq" id="XP_031862965.1">
    <property type="nucleotide sequence ID" value="XM_032002626.1"/>
</dbReference>
<sequence>MPIIERELFGFKLSSDSAPKVGDSITSFTLATPSSGPYNNLTYTLSFPLPNVYRILLTGPDRPRPPHDNVILTSKPLEFKLTSLDTKACKAIFDFPSTEASDQFDGTGRKRELHLTWSEHLLIYVYEEVGGKKVRILGDLPNRAYALTEHGIMRHWWAEPDNLHLGLGEKAAPLDLSNRSFSMHGSDSAAYDAYNTDPLYKHTPYLISSPKPTEEGQELVSTYAIYHPTNSGGVWDVRREHDDPWGFFKTYRQDWGGLEEWVLVGKGVKEIVRTFAEIVGRPRLVGRDWLGYLASGMGLGETDKPPAQELLSEWPNLCKEHDIPCSAMHLSSGYTVDPKTGNRYVFTMNKDRYPDFKGMVAHFHKSGIKVVPNIKPYALQSHPHYERLHGEDALFYDPIMKGSVVTRIWSSGVGDNEKGSWVDMTSKEGRQWWAEGVKSLIDLGCDGMWDDNNEFYLHDDEFVCKSDMPKSFSSPSTEAGTVGLHGRMINTELMNYVSHTELSKANPERRTYVLTRSGNVGTFKYACSTWSGDNWTSWHNLRGSQAIQLNAGMSLMQSYGSDIGGFGGPLPTPEMFVRWVQLGVTHSRFCIHSFKPDKNDPSGSAATNTPWMYPEVLPIIRETIKWRYEYLPFFNSLMWESHINATPSTAWLGYGEFASDPALYTDEVLSGFDAWLGPGSILVAPALFEGELSRQVYFPKFSAKDTSLYFDLHAPYGKYKAGTKTTVATPLEHFGLFAREGAVIPVGKRYQTVTQKKGPSRTTTDGVDVVLESEGGVVGLDDWRGVKIFPSTERSTYEGRWTEDDGISANPGKTVVSVKYKGGKDEVEVEIKFEEHDFDTLWGKTVAVLLPIGDNRVVKGGKEGVWEGRKVWNVQVKGGN</sequence>
<dbReference type="Pfam" id="PF13802">
    <property type="entry name" value="Gal_mutarotas_2"/>
    <property type="match status" value="1"/>
</dbReference>
<feature type="domain" description="Glycoside hydrolase family 31 N-terminal" evidence="4">
    <location>
        <begin position="160"/>
        <end position="209"/>
    </location>
</feature>
<dbReference type="InterPro" id="IPR011013">
    <property type="entry name" value="Gal_mutarotase_sf_dom"/>
</dbReference>
<dbReference type="AlphaFoldDB" id="A0A5M6C4D5"/>
<dbReference type="SUPFAM" id="SSF51445">
    <property type="entry name" value="(Trans)glycosidases"/>
    <property type="match status" value="1"/>
</dbReference>
<organism evidence="6 7">
    <name type="scientific">Kwoniella shandongensis</name>
    <dbReference type="NCBI Taxonomy" id="1734106"/>
    <lineage>
        <taxon>Eukaryota</taxon>
        <taxon>Fungi</taxon>
        <taxon>Dikarya</taxon>
        <taxon>Basidiomycota</taxon>
        <taxon>Agaricomycotina</taxon>
        <taxon>Tremellomycetes</taxon>
        <taxon>Tremellales</taxon>
        <taxon>Cryptococcaceae</taxon>
        <taxon>Kwoniella</taxon>
    </lineage>
</organism>
<keyword evidence="2" id="KW-0378">Hydrolase</keyword>
<dbReference type="Gene3D" id="3.20.20.80">
    <property type="entry name" value="Glycosidases"/>
    <property type="match status" value="1"/>
</dbReference>
<dbReference type="Gene3D" id="2.60.40.4040">
    <property type="match status" value="1"/>
</dbReference>
<dbReference type="GeneID" id="43586740"/>
<dbReference type="Gene3D" id="2.60.40.1760">
    <property type="entry name" value="glycosyl hydrolase (family 31)"/>
    <property type="match status" value="1"/>
</dbReference>
<keyword evidence="7" id="KW-1185">Reference proteome</keyword>
<dbReference type="SUPFAM" id="SSF74650">
    <property type="entry name" value="Galactose mutarotase-like"/>
    <property type="match status" value="1"/>
</dbReference>
<evidence type="ECO:0000256" key="1">
    <source>
        <dbReference type="ARBA" id="ARBA00007806"/>
    </source>
</evidence>
<reference evidence="6" key="1">
    <citation type="submission" date="2017-08" db="EMBL/GenBank/DDBJ databases">
        <authorList>
            <person name="Cuomo C."/>
            <person name="Billmyre B."/>
            <person name="Heitman J."/>
        </authorList>
    </citation>
    <scope>NUCLEOTIDE SEQUENCE</scope>
    <source>
        <strain evidence="6">CBS 12478</strain>
    </source>
</reference>
<dbReference type="KEGG" id="ksn:43586740"/>
<dbReference type="PANTHER" id="PTHR22762:SF165">
    <property type="entry name" value="PUTATIVE (AFU_ORTHOLOGUE AFUA_1G06560)-RELATED"/>
    <property type="match status" value="1"/>
</dbReference>
<dbReference type="InterPro" id="IPR000322">
    <property type="entry name" value="Glyco_hydro_31_TIM"/>
</dbReference>
<name>A0A5M6C4D5_9TREE</name>